<reference evidence="3 4" key="1">
    <citation type="submission" date="2016-03" db="EMBL/GenBank/DDBJ databases">
        <title>Whole genome sequencing of Grifola frondosa 9006-11.</title>
        <authorList>
            <person name="Min B."/>
            <person name="Park H."/>
            <person name="Kim J.-G."/>
            <person name="Cho H."/>
            <person name="Oh Y.-L."/>
            <person name="Kong W.-S."/>
            <person name="Choi I.-G."/>
        </authorList>
    </citation>
    <scope>NUCLEOTIDE SEQUENCE [LARGE SCALE GENOMIC DNA]</scope>
    <source>
        <strain evidence="3 4">9006-11</strain>
    </source>
</reference>
<proteinExistence type="predicted"/>
<gene>
    <name evidence="3" type="ORF">A0H81_03114</name>
</gene>
<dbReference type="Gene3D" id="3.40.50.720">
    <property type="entry name" value="NAD(P)-binding Rossmann-like Domain"/>
    <property type="match status" value="1"/>
</dbReference>
<name>A0A1C7MJL6_GRIFR</name>
<dbReference type="GO" id="GO:0000166">
    <property type="term" value="F:nucleotide binding"/>
    <property type="evidence" value="ECO:0007669"/>
    <property type="project" value="InterPro"/>
</dbReference>
<dbReference type="Pfam" id="PF02894">
    <property type="entry name" value="GFO_IDH_MocA_C"/>
    <property type="match status" value="1"/>
</dbReference>
<dbReference type="AlphaFoldDB" id="A0A1C7MJL6"/>
<comment type="caution">
    <text evidence="3">The sequence shown here is derived from an EMBL/GenBank/DDBJ whole genome shotgun (WGS) entry which is preliminary data.</text>
</comment>
<dbReference type="Gene3D" id="3.30.360.10">
    <property type="entry name" value="Dihydrodipicolinate Reductase, domain 2"/>
    <property type="match status" value="1"/>
</dbReference>
<evidence type="ECO:0000313" key="4">
    <source>
        <dbReference type="Proteomes" id="UP000092993"/>
    </source>
</evidence>
<dbReference type="GO" id="GO:0005737">
    <property type="term" value="C:cytoplasm"/>
    <property type="evidence" value="ECO:0007669"/>
    <property type="project" value="TreeGrafter"/>
</dbReference>
<dbReference type="Proteomes" id="UP000092993">
    <property type="component" value="Unassembled WGS sequence"/>
</dbReference>
<evidence type="ECO:0000259" key="1">
    <source>
        <dbReference type="Pfam" id="PF01408"/>
    </source>
</evidence>
<dbReference type="InterPro" id="IPR000683">
    <property type="entry name" value="Gfo/Idh/MocA-like_OxRdtase_N"/>
</dbReference>
<dbReference type="GO" id="GO:0016491">
    <property type="term" value="F:oxidoreductase activity"/>
    <property type="evidence" value="ECO:0007669"/>
    <property type="project" value="TreeGrafter"/>
</dbReference>
<accession>A0A1C7MJL6</accession>
<dbReference type="OrthoDB" id="64915at2759"/>
<evidence type="ECO:0000313" key="3">
    <source>
        <dbReference type="EMBL" id="OBZ77020.1"/>
    </source>
</evidence>
<dbReference type="InterPro" id="IPR004104">
    <property type="entry name" value="Gfo/Idh/MocA-like_OxRdtase_C"/>
</dbReference>
<dbReference type="GO" id="GO:0006740">
    <property type="term" value="P:NADPH regeneration"/>
    <property type="evidence" value="ECO:0007669"/>
    <property type="project" value="TreeGrafter"/>
</dbReference>
<protein>
    <submittedName>
        <fullName evidence="3">Uncharacterized protein</fullName>
    </submittedName>
</protein>
<feature type="domain" description="Gfo/Idh/MocA-like oxidoreductase N-terminal" evidence="1">
    <location>
        <begin position="42"/>
        <end position="153"/>
    </location>
</feature>
<keyword evidence="4" id="KW-1185">Reference proteome</keyword>
<evidence type="ECO:0000259" key="2">
    <source>
        <dbReference type="Pfam" id="PF02894"/>
    </source>
</evidence>
<sequence length="400" mass="42659">MAVLGSGIFAKEGVCAPQSRDSSGIHHFLHWSCFSLPRPPTSAHLPAIAALGNAVALKAVYSRSEKSAAGFASVAQKTLKLSELPGVYHDEDPSVSLDVLLARPDISAVIVVLPITTQPSIILKALGAGKHVLSEKPVAPDVAGGIALIKEYETKFKSKGLVWRVAENYEAEPGYQVAAQAIKNAKIGKVTFYNARVVNFIDQDSKWYKTPWRTVPDYQGGFLLDGGVHTVAALRVMLPSPMKTLSSFASLNKEWLAPHDTINAIVQSADGAHGIVELTFASPTPSRAELAGNGITITGTDGWLSVNQATVLDGDTSVRVFRITIRKLQKDKDGKEVGETVEVLEEKVAGIEKELESFLQAIAGSNDELGSVQGALKDVAFIQAALTSNGSPIDLEKLVQ</sequence>
<dbReference type="EMBL" id="LUGG01000003">
    <property type="protein sequence ID" value="OBZ77020.1"/>
    <property type="molecule type" value="Genomic_DNA"/>
</dbReference>
<dbReference type="STRING" id="5627.A0A1C7MJL6"/>
<dbReference type="PANTHER" id="PTHR42840:SF5">
    <property type="entry name" value="NAD(P)-BINDING ROSSMANN-FOLD SUPERFAMILY PROTEIN"/>
    <property type="match status" value="1"/>
</dbReference>
<organism evidence="3 4">
    <name type="scientific">Grifola frondosa</name>
    <name type="common">Maitake</name>
    <name type="synonym">Polyporus frondosus</name>
    <dbReference type="NCBI Taxonomy" id="5627"/>
    <lineage>
        <taxon>Eukaryota</taxon>
        <taxon>Fungi</taxon>
        <taxon>Dikarya</taxon>
        <taxon>Basidiomycota</taxon>
        <taxon>Agaricomycotina</taxon>
        <taxon>Agaricomycetes</taxon>
        <taxon>Polyporales</taxon>
        <taxon>Grifolaceae</taxon>
        <taxon>Grifola</taxon>
    </lineage>
</organism>
<dbReference type="Pfam" id="PF01408">
    <property type="entry name" value="GFO_IDH_MocA"/>
    <property type="match status" value="1"/>
</dbReference>
<dbReference type="OMA" id="NEMQSPE"/>
<dbReference type="InterPro" id="IPR036291">
    <property type="entry name" value="NAD(P)-bd_dom_sf"/>
</dbReference>
<feature type="domain" description="Gfo/Idh/MocA-like oxidoreductase C-terminal" evidence="2">
    <location>
        <begin position="180"/>
        <end position="389"/>
    </location>
</feature>
<dbReference type="SUPFAM" id="SSF55347">
    <property type="entry name" value="Glyceraldehyde-3-phosphate dehydrogenase-like, C-terminal domain"/>
    <property type="match status" value="1"/>
</dbReference>
<dbReference type="PANTHER" id="PTHR42840">
    <property type="entry name" value="NAD(P)-BINDING ROSSMANN-FOLD SUPERFAMILY PROTEIN-RELATED"/>
    <property type="match status" value="1"/>
</dbReference>
<dbReference type="SUPFAM" id="SSF51735">
    <property type="entry name" value="NAD(P)-binding Rossmann-fold domains"/>
    <property type="match status" value="1"/>
</dbReference>